<feature type="region of interest" description="Disordered" evidence="1">
    <location>
        <begin position="1"/>
        <end position="35"/>
    </location>
</feature>
<comment type="caution">
    <text evidence="2">The sequence shown here is derived from an EMBL/GenBank/DDBJ whole genome shotgun (WGS) entry which is preliminary data.</text>
</comment>
<dbReference type="Proteomes" id="UP001151760">
    <property type="component" value="Unassembled WGS sequence"/>
</dbReference>
<evidence type="ECO:0000313" key="3">
    <source>
        <dbReference type="Proteomes" id="UP001151760"/>
    </source>
</evidence>
<name>A0ABQ5A5Y4_9ASTR</name>
<evidence type="ECO:0000313" key="2">
    <source>
        <dbReference type="EMBL" id="GJS97745.1"/>
    </source>
</evidence>
<organism evidence="2 3">
    <name type="scientific">Tanacetum coccineum</name>
    <dbReference type="NCBI Taxonomy" id="301880"/>
    <lineage>
        <taxon>Eukaryota</taxon>
        <taxon>Viridiplantae</taxon>
        <taxon>Streptophyta</taxon>
        <taxon>Embryophyta</taxon>
        <taxon>Tracheophyta</taxon>
        <taxon>Spermatophyta</taxon>
        <taxon>Magnoliopsida</taxon>
        <taxon>eudicotyledons</taxon>
        <taxon>Gunneridae</taxon>
        <taxon>Pentapetalae</taxon>
        <taxon>asterids</taxon>
        <taxon>campanulids</taxon>
        <taxon>Asterales</taxon>
        <taxon>Asteraceae</taxon>
        <taxon>Asteroideae</taxon>
        <taxon>Anthemideae</taxon>
        <taxon>Anthemidinae</taxon>
        <taxon>Tanacetum</taxon>
    </lineage>
</organism>
<sequence>MKKKTIMSQRSWFEQEEDDGHVTLTTDHDNTEGTMQSSFVSSNFTSKLLNLDNTGPDVNEIASLMNTSIVPPPPPPVNHSSHLTIIPQQQTPDSTTMTLLEIPNFASLFQFDQRVSALETKLSEFNQTNQFAEAVSSIPGIVDQYLASKMKEAVDVDVRLQSNKLKKEIKAENQEFFN</sequence>
<accession>A0ABQ5A5Y4</accession>
<reference evidence="2" key="1">
    <citation type="journal article" date="2022" name="Int. J. Mol. Sci.">
        <title>Draft Genome of Tanacetum Coccineum: Genomic Comparison of Closely Related Tanacetum-Family Plants.</title>
        <authorList>
            <person name="Yamashiro T."/>
            <person name="Shiraishi A."/>
            <person name="Nakayama K."/>
            <person name="Satake H."/>
        </authorList>
    </citation>
    <scope>NUCLEOTIDE SEQUENCE</scope>
</reference>
<dbReference type="EMBL" id="BQNB010011987">
    <property type="protein sequence ID" value="GJS97745.1"/>
    <property type="molecule type" value="Genomic_DNA"/>
</dbReference>
<evidence type="ECO:0000256" key="1">
    <source>
        <dbReference type="SAM" id="MobiDB-lite"/>
    </source>
</evidence>
<feature type="compositionally biased region" description="Polar residues" evidence="1">
    <location>
        <begin position="1"/>
        <end position="12"/>
    </location>
</feature>
<keyword evidence="3" id="KW-1185">Reference proteome</keyword>
<protein>
    <submittedName>
        <fullName evidence="2">Uncharacterized protein</fullName>
    </submittedName>
</protein>
<reference evidence="2" key="2">
    <citation type="submission" date="2022-01" db="EMBL/GenBank/DDBJ databases">
        <authorList>
            <person name="Yamashiro T."/>
            <person name="Shiraishi A."/>
            <person name="Satake H."/>
            <person name="Nakayama K."/>
        </authorList>
    </citation>
    <scope>NUCLEOTIDE SEQUENCE</scope>
</reference>
<gene>
    <name evidence="2" type="ORF">Tco_0804713</name>
</gene>
<proteinExistence type="predicted"/>